<dbReference type="HOGENOM" id="CLU_1243981_0_0_6"/>
<dbReference type="OrthoDB" id="2661796at2"/>
<dbReference type="AlphaFoldDB" id="A0A0H3F5Z1"/>
<evidence type="ECO:0000313" key="3">
    <source>
        <dbReference type="Proteomes" id="UP000007257"/>
    </source>
</evidence>
<sequence>MTQYSVTVANNSVNTGAICIYQTSPDITDPKVMSLAWFSKVAHPKTKVQFDWGIDYSFVWDETGVLIPGVKFDASQTLPASLTNNNQVTLSYSEGAFEFEQQTTGGKNGTLYVTNDSSLPLNQASVGVGMSGAGTFVVQAQPNINLTFTPHPTYWITFGNYTPGQVLDIGQITNKQQLEFAPNTYNLNVQLKNDNTWSVG</sequence>
<reference evidence="2 4" key="3">
    <citation type="submission" date="2024-09" db="EMBL/GenBank/DDBJ databases">
        <title>Genomes of Rahnella.</title>
        <authorList>
            <person name="Mnguni F.C."/>
            <person name="Shin G.Y."/>
            <person name="Coutinho T."/>
        </authorList>
    </citation>
    <scope>NUCLEOTIDE SEQUENCE [LARGE SCALE GENOMIC DNA]</scope>
    <source>
        <strain evidence="2 4">20WA0057</strain>
    </source>
</reference>
<proteinExistence type="predicted"/>
<dbReference type="RefSeq" id="WP_013573943.1">
    <property type="nucleotide sequence ID" value="NC_015061.1"/>
</dbReference>
<gene>
    <name evidence="1" type="ordered locus">Rahaq_0610</name>
    <name evidence="2" type="ORF">ACFPK4_02230</name>
</gene>
<dbReference type="GeneID" id="95418716"/>
<dbReference type="Proteomes" id="UP001598201">
    <property type="component" value="Unassembled WGS sequence"/>
</dbReference>
<dbReference type="KEGG" id="rah:Rahaq_0610"/>
<dbReference type="EMBL" id="JBHUCJ010000003">
    <property type="protein sequence ID" value="MFD3222336.1"/>
    <property type="molecule type" value="Genomic_DNA"/>
</dbReference>
<dbReference type="EMBL" id="CP002505">
    <property type="protein sequence ID" value="ADW72237.1"/>
    <property type="molecule type" value="Genomic_DNA"/>
</dbReference>
<name>A0A0H3F5Z1_RAHSY</name>
<organism evidence="1 3">
    <name type="scientific">Rahnella sp. (strain Y9602)</name>
    <dbReference type="NCBI Taxonomy" id="2703885"/>
    <lineage>
        <taxon>Bacteria</taxon>
        <taxon>Pseudomonadati</taxon>
        <taxon>Pseudomonadota</taxon>
        <taxon>Gammaproteobacteria</taxon>
        <taxon>Enterobacterales</taxon>
        <taxon>Yersiniaceae</taxon>
        <taxon>Rahnella</taxon>
    </lineage>
</organism>
<protein>
    <submittedName>
        <fullName evidence="2">Protein rhiA</fullName>
    </submittedName>
</protein>
<keyword evidence="4" id="KW-1185">Reference proteome</keyword>
<dbReference type="Proteomes" id="UP000007257">
    <property type="component" value="Chromosome"/>
</dbReference>
<evidence type="ECO:0000313" key="2">
    <source>
        <dbReference type="EMBL" id="MFD3222336.1"/>
    </source>
</evidence>
<reference evidence="1 3" key="2">
    <citation type="journal article" date="2012" name="J. Bacteriol.">
        <title>Complete Genome Sequence of Rahnella sp. Strain Y9602, a Gammaproteobacterium Isolate from Metal- and Radionuclide-Contaminated Soil.</title>
        <authorList>
            <person name="Martinez R.J."/>
            <person name="Bruce D."/>
            <person name="Detter C."/>
            <person name="Goodwin L.A."/>
            <person name="Han J."/>
            <person name="Han C.S."/>
            <person name="Held B."/>
            <person name="Land M.L."/>
            <person name="Mikhailova N."/>
            <person name="Nolan M."/>
            <person name="Pennacchio L."/>
            <person name="Pitluck S."/>
            <person name="Tapia R."/>
            <person name="Woyke T."/>
            <person name="Sobecky P.A."/>
        </authorList>
    </citation>
    <scope>NUCLEOTIDE SEQUENCE [LARGE SCALE GENOMIC DNA]</scope>
    <source>
        <strain evidence="1 3">Y9602</strain>
    </source>
</reference>
<evidence type="ECO:0000313" key="1">
    <source>
        <dbReference type="EMBL" id="ADW72237.1"/>
    </source>
</evidence>
<accession>A0A0H3F5Z1</accession>
<dbReference type="eggNOG" id="ENOG5032WMP">
    <property type="taxonomic scope" value="Bacteria"/>
</dbReference>
<reference evidence="3" key="1">
    <citation type="submission" date="2011-01" db="EMBL/GenBank/DDBJ databases">
        <title>Complete sequence of chromosome of Rahnella sp. Y9602.</title>
        <authorList>
            <consortium name="US DOE Joint Genome Institute"/>
            <person name="Lucas S."/>
            <person name="Copeland A."/>
            <person name="Lapidus A."/>
            <person name="Cheng J.-F."/>
            <person name="Goodwin L."/>
            <person name="Pitluck S."/>
            <person name="Lu M."/>
            <person name="Detter J.C."/>
            <person name="Han C."/>
            <person name="Tapia R."/>
            <person name="Land M."/>
            <person name="Hauser L."/>
            <person name="Kyrpides N."/>
            <person name="Ivanova N."/>
            <person name="Ovchinnikova G."/>
            <person name="Pagani I."/>
            <person name="Sobecky P.A."/>
            <person name="Martinez R.J."/>
            <person name="Woyke T."/>
        </authorList>
    </citation>
    <scope>NUCLEOTIDE SEQUENCE [LARGE SCALE GENOMIC DNA]</scope>
    <source>
        <strain evidence="3">Y9602</strain>
    </source>
</reference>
<evidence type="ECO:0000313" key="4">
    <source>
        <dbReference type="Proteomes" id="UP001598201"/>
    </source>
</evidence>